<dbReference type="EMBL" id="CAUYUJ010004738">
    <property type="protein sequence ID" value="CAK0810779.1"/>
    <property type="molecule type" value="Genomic_DNA"/>
</dbReference>
<comment type="caution">
    <text evidence="1">The sequence shown here is derived from an EMBL/GenBank/DDBJ whole genome shotgun (WGS) entry which is preliminary data.</text>
</comment>
<name>A0ABN9QYC8_9DINO</name>
<dbReference type="Proteomes" id="UP001189429">
    <property type="component" value="Unassembled WGS sequence"/>
</dbReference>
<gene>
    <name evidence="1" type="ORF">PCOR1329_LOCUS15617</name>
</gene>
<organism evidence="1 2">
    <name type="scientific">Prorocentrum cordatum</name>
    <dbReference type="NCBI Taxonomy" id="2364126"/>
    <lineage>
        <taxon>Eukaryota</taxon>
        <taxon>Sar</taxon>
        <taxon>Alveolata</taxon>
        <taxon>Dinophyceae</taxon>
        <taxon>Prorocentrales</taxon>
        <taxon>Prorocentraceae</taxon>
        <taxon>Prorocentrum</taxon>
    </lineage>
</organism>
<proteinExistence type="predicted"/>
<reference evidence="1" key="1">
    <citation type="submission" date="2023-10" db="EMBL/GenBank/DDBJ databases">
        <authorList>
            <person name="Chen Y."/>
            <person name="Shah S."/>
            <person name="Dougan E. K."/>
            <person name="Thang M."/>
            <person name="Chan C."/>
        </authorList>
    </citation>
    <scope>NUCLEOTIDE SEQUENCE [LARGE SCALE GENOMIC DNA]</scope>
</reference>
<protein>
    <submittedName>
        <fullName evidence="1">Uncharacterized protein</fullName>
    </submittedName>
</protein>
<evidence type="ECO:0000313" key="1">
    <source>
        <dbReference type="EMBL" id="CAK0810779.1"/>
    </source>
</evidence>
<sequence length="149" mass="15859">MAQRALDGAESQACVNFDYDDIFRWHHRLSLVQMSPGVWAVASPDGELLLRDHSGRLVAALGRAAAFPVGLRGQACAFEGHRNEDIEAVDVRGLATAIRATAPAAPPGELDLQVSSDLERLVYRDAAGLALASHWVSSVSELGVSRNAG</sequence>
<evidence type="ECO:0000313" key="2">
    <source>
        <dbReference type="Proteomes" id="UP001189429"/>
    </source>
</evidence>
<feature type="non-terminal residue" evidence="1">
    <location>
        <position position="149"/>
    </location>
</feature>
<keyword evidence="2" id="KW-1185">Reference proteome</keyword>
<accession>A0ABN9QYC8</accession>